<dbReference type="GO" id="GO:0003735">
    <property type="term" value="F:structural constituent of ribosome"/>
    <property type="evidence" value="ECO:0007669"/>
    <property type="project" value="InterPro"/>
</dbReference>
<dbReference type="Gene3D" id="3.100.10.10">
    <property type="match status" value="1"/>
</dbReference>
<dbReference type="SUPFAM" id="SSF52080">
    <property type="entry name" value="Ribosomal proteins L15p and L18e"/>
    <property type="match status" value="1"/>
</dbReference>
<evidence type="ECO:0000313" key="8">
    <source>
        <dbReference type="Proteomes" id="UP000178964"/>
    </source>
</evidence>
<evidence type="ECO:0000256" key="2">
    <source>
        <dbReference type="ARBA" id="ARBA00022980"/>
    </source>
</evidence>
<comment type="function">
    <text evidence="4">Binds to the 23S rRNA.</text>
</comment>
<dbReference type="Proteomes" id="UP000178964">
    <property type="component" value="Unassembled WGS sequence"/>
</dbReference>
<dbReference type="EMBL" id="MEVK01000008">
    <property type="protein sequence ID" value="OGC59772.1"/>
    <property type="molecule type" value="Genomic_DNA"/>
</dbReference>
<dbReference type="InterPro" id="IPR021131">
    <property type="entry name" value="Ribosomal_uL15/eL18"/>
</dbReference>
<feature type="domain" description="Large ribosomal subunit protein uL15/eL18" evidence="6">
    <location>
        <begin position="84"/>
        <end position="143"/>
    </location>
</feature>
<dbReference type="AlphaFoldDB" id="A0A1F4VRD7"/>
<keyword evidence="3 4" id="KW-0687">Ribonucleoprotein</keyword>
<dbReference type="STRING" id="1802627.A3A70_01190"/>
<evidence type="ECO:0000256" key="4">
    <source>
        <dbReference type="HAMAP-Rule" id="MF_01341"/>
    </source>
</evidence>
<keyword evidence="2 4" id="KW-0689">Ribosomal protein</keyword>
<dbReference type="PANTHER" id="PTHR12934:SF11">
    <property type="entry name" value="LARGE RIBOSOMAL SUBUNIT PROTEIN UL15M"/>
    <property type="match status" value="1"/>
</dbReference>
<dbReference type="GO" id="GO:0006412">
    <property type="term" value="P:translation"/>
    <property type="evidence" value="ECO:0007669"/>
    <property type="project" value="UniProtKB-UniRule"/>
</dbReference>
<dbReference type="PANTHER" id="PTHR12934">
    <property type="entry name" value="50S RIBOSOMAL PROTEIN L15"/>
    <property type="match status" value="1"/>
</dbReference>
<feature type="region of interest" description="Disordered" evidence="5">
    <location>
        <begin position="12"/>
        <end position="34"/>
    </location>
</feature>
<evidence type="ECO:0000256" key="5">
    <source>
        <dbReference type="SAM" id="MobiDB-lite"/>
    </source>
</evidence>
<keyword evidence="4" id="KW-0694">RNA-binding</keyword>
<accession>A0A1F4VRD7</accession>
<evidence type="ECO:0000256" key="3">
    <source>
        <dbReference type="ARBA" id="ARBA00023274"/>
    </source>
</evidence>
<sequence>MNLHELPKLAGANKKAKRLGRGYGSGKGSHTVGRGAKGALARNKVSSSFEGGQLPLVKRLPQFQGFTYHRQKCLSLSFRDLSIFEDGVELTKELLKEKNLIAKNYNGAVKIIATGTLTTKLNLKDIATTKGAKQKIESLGGSVL</sequence>
<proteinExistence type="inferred from homology"/>
<dbReference type="InterPro" id="IPR005749">
    <property type="entry name" value="Ribosomal_uL15_bac-type"/>
</dbReference>
<dbReference type="GO" id="GO:0022625">
    <property type="term" value="C:cytosolic large ribosomal subunit"/>
    <property type="evidence" value="ECO:0007669"/>
    <property type="project" value="TreeGrafter"/>
</dbReference>
<gene>
    <name evidence="4" type="primary">rplO</name>
    <name evidence="7" type="ORF">A3A70_01190</name>
</gene>
<dbReference type="Pfam" id="PF00828">
    <property type="entry name" value="Ribosomal_L27A"/>
    <property type="match status" value="1"/>
</dbReference>
<reference evidence="7 8" key="1">
    <citation type="journal article" date="2016" name="Nat. Commun.">
        <title>Thousands of microbial genomes shed light on interconnected biogeochemical processes in an aquifer system.</title>
        <authorList>
            <person name="Anantharaman K."/>
            <person name="Brown C.T."/>
            <person name="Hug L.A."/>
            <person name="Sharon I."/>
            <person name="Castelle C.J."/>
            <person name="Probst A.J."/>
            <person name="Thomas B.C."/>
            <person name="Singh A."/>
            <person name="Wilkins M.J."/>
            <person name="Karaoz U."/>
            <person name="Brodie E.L."/>
            <person name="Williams K.H."/>
            <person name="Hubbard S.S."/>
            <person name="Banfield J.F."/>
        </authorList>
    </citation>
    <scope>NUCLEOTIDE SEQUENCE [LARGE SCALE GENOMIC DNA]</scope>
</reference>
<evidence type="ECO:0000313" key="7">
    <source>
        <dbReference type="EMBL" id="OGC59772.1"/>
    </source>
</evidence>
<dbReference type="InterPro" id="IPR036227">
    <property type="entry name" value="Ribosomal_uL15/eL18_sf"/>
</dbReference>
<organism evidence="7 8">
    <name type="scientific">candidate division WWE3 bacterium RIFCSPLOWO2_01_FULL_42_11</name>
    <dbReference type="NCBI Taxonomy" id="1802627"/>
    <lineage>
        <taxon>Bacteria</taxon>
        <taxon>Katanobacteria</taxon>
    </lineage>
</organism>
<name>A0A1F4VRD7_UNCKA</name>
<comment type="similarity">
    <text evidence="1 4">Belongs to the universal ribosomal protein uL15 family.</text>
</comment>
<evidence type="ECO:0000259" key="6">
    <source>
        <dbReference type="Pfam" id="PF00828"/>
    </source>
</evidence>
<comment type="caution">
    <text evidence="7">The sequence shown here is derived from an EMBL/GenBank/DDBJ whole genome shotgun (WGS) entry which is preliminary data.</text>
</comment>
<keyword evidence="4" id="KW-0699">rRNA-binding</keyword>
<dbReference type="NCBIfam" id="TIGR01071">
    <property type="entry name" value="rplO_bact"/>
    <property type="match status" value="1"/>
</dbReference>
<dbReference type="HAMAP" id="MF_01341">
    <property type="entry name" value="Ribosomal_uL15"/>
    <property type="match status" value="1"/>
</dbReference>
<comment type="subunit">
    <text evidence="4">Part of the 50S ribosomal subunit.</text>
</comment>
<dbReference type="InterPro" id="IPR030878">
    <property type="entry name" value="Ribosomal_uL15"/>
</dbReference>
<evidence type="ECO:0000256" key="1">
    <source>
        <dbReference type="ARBA" id="ARBA00007320"/>
    </source>
</evidence>
<dbReference type="GO" id="GO:0019843">
    <property type="term" value="F:rRNA binding"/>
    <property type="evidence" value="ECO:0007669"/>
    <property type="project" value="UniProtKB-UniRule"/>
</dbReference>
<protein>
    <recommendedName>
        <fullName evidence="4">Large ribosomal subunit protein uL15</fullName>
    </recommendedName>
</protein>